<accession>A0A7Y0UGV4</accession>
<reference evidence="1 2" key="1">
    <citation type="submission" date="2020-04" db="EMBL/GenBank/DDBJ databases">
        <title>Antimicrobial susceptibility and clonality of vaginal-derived multi-drug resistant Mobiluncus isolates in China.</title>
        <authorList>
            <person name="Zhang X."/>
        </authorList>
    </citation>
    <scope>NUCLEOTIDE SEQUENCE [LARGE SCALE GENOMIC DNA]</scope>
    <source>
        <strain evidence="1 2">19</strain>
    </source>
</reference>
<name>A0A7Y0UGV4_9ACTO</name>
<dbReference type="Proteomes" id="UP000553981">
    <property type="component" value="Unassembled WGS sequence"/>
</dbReference>
<organism evidence="1 2">
    <name type="scientific">Mobiluncus curtisii</name>
    <dbReference type="NCBI Taxonomy" id="2051"/>
    <lineage>
        <taxon>Bacteria</taxon>
        <taxon>Bacillati</taxon>
        <taxon>Actinomycetota</taxon>
        <taxon>Actinomycetes</taxon>
        <taxon>Actinomycetales</taxon>
        <taxon>Actinomycetaceae</taxon>
        <taxon>Mobiluncus</taxon>
    </lineage>
</organism>
<sequence>MTLIIDIHALQTVPPSLINRDDTGAPKTAVFGGVPRQRVSSQAWKRAIRNFFEHVAGAESIGKRSRNLPEVIIKKAMEFSPEMSEDDAVAGLKKLFKATGSKDGISLEDPKKTEDEVEGDAHSYPTTKALLFLSPQQIERAARAIVEKGDEKFTKSEAQGILDTAHSIDMAMFGRMLADVPTYNIDAAVQVAHAIGVHESEPEFDYFTAVDDVTEDWEETGAAMIGTVQMMSSTLYRFASVNVEALAENLGDVEAARQASALFVRAFIESMPTGKQNTFANNTLPELVYVAVRDTRSVSLVNAFEEPVACERGSRVQAAVEVLANEETAIEDAYGMKPLAAFVVDPKDYAAKLEDIAHKVTVPELTSLIVEVLASQEVA</sequence>
<dbReference type="EMBL" id="JABCUI010000001">
    <property type="protein sequence ID" value="NMW86661.1"/>
    <property type="molecule type" value="Genomic_DNA"/>
</dbReference>
<evidence type="ECO:0000313" key="2">
    <source>
        <dbReference type="Proteomes" id="UP000553981"/>
    </source>
</evidence>
<proteinExistence type="predicted"/>
<dbReference type="RefSeq" id="WP_004008259.1">
    <property type="nucleotide sequence ID" value="NZ_CP068113.1"/>
</dbReference>
<dbReference type="InterPro" id="IPR010148">
    <property type="entry name" value="CRISPR-assoc_prot_CT1975"/>
</dbReference>
<protein>
    <submittedName>
        <fullName evidence="1">Type I-E CRISPR-associated protein Cas7/Cse4/CasC</fullName>
    </submittedName>
</protein>
<dbReference type="Pfam" id="PF09344">
    <property type="entry name" value="Cas_CT1975"/>
    <property type="match status" value="1"/>
</dbReference>
<dbReference type="NCBIfam" id="TIGR01869">
    <property type="entry name" value="casC_Cse4"/>
    <property type="match status" value="1"/>
</dbReference>
<dbReference type="AlphaFoldDB" id="A0A7Y0UGV4"/>
<comment type="caution">
    <text evidence="1">The sequence shown here is derived from an EMBL/GenBank/DDBJ whole genome shotgun (WGS) entry which is preliminary data.</text>
</comment>
<gene>
    <name evidence="1" type="primary">cas7e</name>
    <name evidence="1" type="ORF">HHJ67_02685</name>
</gene>
<evidence type="ECO:0000313" key="1">
    <source>
        <dbReference type="EMBL" id="NMW86661.1"/>
    </source>
</evidence>